<keyword evidence="2" id="KW-0472">Membrane</keyword>
<feature type="transmembrane region" description="Helical" evidence="2">
    <location>
        <begin position="12"/>
        <end position="33"/>
    </location>
</feature>
<dbReference type="InterPro" id="IPR029058">
    <property type="entry name" value="AB_hydrolase_fold"/>
</dbReference>
<gene>
    <name evidence="4" type="ORF">F2Q65_04745</name>
</gene>
<sequence length="509" mass="55950">MRRTLRILKRLGAWGGIALLGFLIGVIVLYILWVRSGPQTQLWHDVELEQEFSTDRADTINDLGQYLALEERVFRELDEKVYAHTPTGPDQALNRFSTGSGSDPRAREPNWNRTFELIPPQPRGGVLLLHGMSDGPYSLRALGLAMAEQGYQVLGLRMPGHGTAPAGLLSVTWEDMAAATRLGMAHLAEQRAGQPLHIVGYSTGAALAVDYALEAMAARDAEGQEDARVPVPAGLVLVSPAIGITPAAAVTPWLVRLSRLPGLEQVAWTTLLPEFDPFNYNAFSANASLQVHRMTRSATARLQRLARQGPIRGFPSTLVLLTEVDATVSPDAAVDNLLGLLAAEGHELFLYDLNRLGVVSPLLVADTAQLNQRLLGDDRLPFALTLITNAAADTRAVVARRKPPFSPAPTETEALDAQWPEDTISLSHVDLPFPPDDPLYGRYPPKDSHEVFLGQAAFRGERGVLKIPAQWLLRLRHNPFYDYQERRVLSWIDEASRRATRSEAQSSEN</sequence>
<dbReference type="EMBL" id="VWXX01000004">
    <property type="protein sequence ID" value="KAA6186681.1"/>
    <property type="molecule type" value="Genomic_DNA"/>
</dbReference>
<proteinExistence type="predicted"/>
<evidence type="ECO:0000259" key="3">
    <source>
        <dbReference type="Pfam" id="PF12146"/>
    </source>
</evidence>
<feature type="domain" description="Serine aminopeptidase S33" evidence="3">
    <location>
        <begin position="121"/>
        <end position="262"/>
    </location>
</feature>
<dbReference type="RefSeq" id="WP_150090945.1">
    <property type="nucleotide sequence ID" value="NZ_VWXX01000004.1"/>
</dbReference>
<evidence type="ECO:0000256" key="2">
    <source>
        <dbReference type="SAM" id="Phobius"/>
    </source>
</evidence>
<reference evidence="4 5" key="1">
    <citation type="submission" date="2019-09" db="EMBL/GenBank/DDBJ databases">
        <title>Whole-genome sequence of the purple sulfur bacterium Thiohalocapsa marina DSM 19078.</title>
        <authorList>
            <person name="Kyndt J.A."/>
            <person name="Meyer T.E."/>
        </authorList>
    </citation>
    <scope>NUCLEOTIDE SEQUENCE [LARGE SCALE GENOMIC DNA]</scope>
    <source>
        <strain evidence="4 5">DSM 19078</strain>
    </source>
</reference>
<evidence type="ECO:0000313" key="5">
    <source>
        <dbReference type="Proteomes" id="UP000322981"/>
    </source>
</evidence>
<feature type="region of interest" description="Disordered" evidence="1">
    <location>
        <begin position="85"/>
        <end position="110"/>
    </location>
</feature>
<evidence type="ECO:0000256" key="1">
    <source>
        <dbReference type="SAM" id="MobiDB-lite"/>
    </source>
</evidence>
<dbReference type="SUPFAM" id="SSF53474">
    <property type="entry name" value="alpha/beta-Hydrolases"/>
    <property type="match status" value="1"/>
</dbReference>
<evidence type="ECO:0000313" key="4">
    <source>
        <dbReference type="EMBL" id="KAA6186681.1"/>
    </source>
</evidence>
<protein>
    <submittedName>
        <fullName evidence="4">Lysophospholipase</fullName>
    </submittedName>
</protein>
<keyword evidence="2" id="KW-0812">Transmembrane</keyword>
<dbReference type="Gene3D" id="3.40.50.1820">
    <property type="entry name" value="alpha/beta hydrolase"/>
    <property type="match status" value="1"/>
</dbReference>
<comment type="caution">
    <text evidence="4">The sequence shown here is derived from an EMBL/GenBank/DDBJ whole genome shotgun (WGS) entry which is preliminary data.</text>
</comment>
<organism evidence="4 5">
    <name type="scientific">Thiohalocapsa marina</name>
    <dbReference type="NCBI Taxonomy" id="424902"/>
    <lineage>
        <taxon>Bacteria</taxon>
        <taxon>Pseudomonadati</taxon>
        <taxon>Pseudomonadota</taxon>
        <taxon>Gammaproteobacteria</taxon>
        <taxon>Chromatiales</taxon>
        <taxon>Chromatiaceae</taxon>
        <taxon>Thiohalocapsa</taxon>
    </lineage>
</organism>
<dbReference type="AlphaFoldDB" id="A0A5M8FS13"/>
<dbReference type="Proteomes" id="UP000322981">
    <property type="component" value="Unassembled WGS sequence"/>
</dbReference>
<dbReference type="OrthoDB" id="8476759at2"/>
<keyword evidence="2" id="KW-1133">Transmembrane helix</keyword>
<dbReference type="Pfam" id="PF12146">
    <property type="entry name" value="Hydrolase_4"/>
    <property type="match status" value="1"/>
</dbReference>
<name>A0A5M8FS13_9GAMM</name>
<keyword evidence="5" id="KW-1185">Reference proteome</keyword>
<accession>A0A5M8FS13</accession>
<dbReference type="InterPro" id="IPR022742">
    <property type="entry name" value="Hydrolase_4"/>
</dbReference>